<name>A0A6C7DTZ2_ILUCY</name>
<evidence type="ECO:0000313" key="3">
    <source>
        <dbReference type="Proteomes" id="UP000011863"/>
    </source>
</evidence>
<dbReference type="EMBL" id="AP012057">
    <property type="protein sequence ID" value="BAN00424.1"/>
    <property type="molecule type" value="Genomic_DNA"/>
</dbReference>
<evidence type="ECO:0000313" key="2">
    <source>
        <dbReference type="EMBL" id="BAN00424.1"/>
    </source>
</evidence>
<sequence length="181" mass="19998">MYVASVTESEARITLETLLELSNGLTDESSDTRSTLDDAGFSRAAEASEASVQRVTQRIAAMTPFLTELPDLDIDTAAAKVTEELIEIPITPSIVDHGGVGHHIHWTPATAKFDDQVMADLLMALAQEICDNGTIRFGRCGADDCERLFYDATRNRSKRFCSDPRCASRTHTADHRARKRR</sequence>
<dbReference type="SUPFAM" id="SSF160904">
    <property type="entry name" value="Jann2411-like"/>
    <property type="match status" value="1"/>
</dbReference>
<dbReference type="KEGG" id="aym:YM304_01100"/>
<gene>
    <name evidence="2" type="ORF">YM304_01100</name>
</gene>
<dbReference type="Gene3D" id="1.10.3300.10">
    <property type="entry name" value="Jann2411-like domain"/>
    <property type="match status" value="1"/>
</dbReference>
<keyword evidence="3" id="KW-1185">Reference proteome</keyword>
<evidence type="ECO:0000259" key="1">
    <source>
        <dbReference type="Pfam" id="PF11706"/>
    </source>
</evidence>
<dbReference type="Proteomes" id="UP000011863">
    <property type="component" value="Chromosome"/>
</dbReference>
<reference evidence="2 3" key="1">
    <citation type="journal article" date="2013" name="Int. J. Syst. Evol. Microbiol.">
        <title>Ilumatobacter nonamiense sp. nov. and Ilumatobacter coccineum sp. nov., isolated from seashore sand.</title>
        <authorList>
            <person name="Matsumoto A."/>
            <person name="Kasai H."/>
            <person name="Matsuo Y."/>
            <person name="Shizuri Y."/>
            <person name="Ichikawa N."/>
            <person name="Fujita N."/>
            <person name="Omura S."/>
            <person name="Takahashi Y."/>
        </authorList>
    </citation>
    <scope>NUCLEOTIDE SEQUENCE [LARGE SCALE GENOMIC DNA]</scope>
    <source>
        <strain evidence="3">NBRC 103263 / KCTC 29153 / YM16-304</strain>
    </source>
</reference>
<dbReference type="PANTHER" id="PTHR35525:SF3">
    <property type="entry name" value="BLL6575 PROTEIN"/>
    <property type="match status" value="1"/>
</dbReference>
<dbReference type="InterPro" id="IPR021005">
    <property type="entry name" value="Znf_CGNR"/>
</dbReference>
<dbReference type="RefSeq" id="WP_015439672.1">
    <property type="nucleotide sequence ID" value="NC_020520.1"/>
</dbReference>
<feature type="domain" description="Zinc finger CGNR" evidence="1">
    <location>
        <begin position="136"/>
        <end position="179"/>
    </location>
</feature>
<accession>A0A6C7DTZ2</accession>
<dbReference type="PANTHER" id="PTHR35525">
    <property type="entry name" value="BLL6575 PROTEIN"/>
    <property type="match status" value="1"/>
</dbReference>
<dbReference type="InterPro" id="IPR023286">
    <property type="entry name" value="ABATE_dom_sf"/>
</dbReference>
<proteinExistence type="predicted"/>
<organism evidence="2 3">
    <name type="scientific">Ilumatobacter coccineus (strain NBRC 103263 / KCTC 29153 / YM16-304)</name>
    <dbReference type="NCBI Taxonomy" id="1313172"/>
    <lineage>
        <taxon>Bacteria</taxon>
        <taxon>Bacillati</taxon>
        <taxon>Actinomycetota</taxon>
        <taxon>Acidimicrobiia</taxon>
        <taxon>Acidimicrobiales</taxon>
        <taxon>Ilumatobacteraceae</taxon>
        <taxon>Ilumatobacter</taxon>
    </lineage>
</organism>
<dbReference type="InterPro" id="IPR010852">
    <property type="entry name" value="ABATE"/>
</dbReference>
<dbReference type="AlphaFoldDB" id="A0A6C7DTZ2"/>
<dbReference type="Pfam" id="PF11706">
    <property type="entry name" value="zf-CGNR"/>
    <property type="match status" value="1"/>
</dbReference>
<dbReference type="OrthoDB" id="3531194at2"/>
<protein>
    <recommendedName>
        <fullName evidence="1">Zinc finger CGNR domain-containing protein</fullName>
    </recommendedName>
</protein>